<dbReference type="PANTHER" id="PTHR44329">
    <property type="entry name" value="SERINE/THREONINE-PROTEIN KINASE TNNI3K-RELATED"/>
    <property type="match status" value="1"/>
</dbReference>
<name>L1J658_GUITC</name>
<evidence type="ECO:0000256" key="2">
    <source>
        <dbReference type="ARBA" id="ARBA00022741"/>
    </source>
</evidence>
<dbReference type="GeneID" id="17300581"/>
<dbReference type="EMBL" id="JH993007">
    <property type="protein sequence ID" value="EKX44001.1"/>
    <property type="molecule type" value="Genomic_DNA"/>
</dbReference>
<dbReference type="SUPFAM" id="SSF56112">
    <property type="entry name" value="Protein kinase-like (PK-like)"/>
    <property type="match status" value="1"/>
</dbReference>
<reference evidence="9" key="2">
    <citation type="submission" date="2012-11" db="EMBL/GenBank/DDBJ databases">
        <authorList>
            <person name="Kuo A."/>
            <person name="Curtis B.A."/>
            <person name="Tanifuji G."/>
            <person name="Burki F."/>
            <person name="Gruber A."/>
            <person name="Irimia M."/>
            <person name="Maruyama S."/>
            <person name="Arias M.C."/>
            <person name="Ball S.G."/>
            <person name="Gile G.H."/>
            <person name="Hirakawa Y."/>
            <person name="Hopkins J.F."/>
            <person name="Rensing S.A."/>
            <person name="Schmutz J."/>
            <person name="Symeonidi A."/>
            <person name="Elias M."/>
            <person name="Eveleigh R.J."/>
            <person name="Herman E.K."/>
            <person name="Klute M.J."/>
            <person name="Nakayama T."/>
            <person name="Obornik M."/>
            <person name="Reyes-Prieto A."/>
            <person name="Armbrust E.V."/>
            <person name="Aves S.J."/>
            <person name="Beiko R.G."/>
            <person name="Coutinho P."/>
            <person name="Dacks J.B."/>
            <person name="Durnford D.G."/>
            <person name="Fast N.M."/>
            <person name="Green B.R."/>
            <person name="Grisdale C."/>
            <person name="Hempe F."/>
            <person name="Henrissat B."/>
            <person name="Hoppner M.P."/>
            <person name="Ishida K.-I."/>
            <person name="Kim E."/>
            <person name="Koreny L."/>
            <person name="Kroth P.G."/>
            <person name="Liu Y."/>
            <person name="Malik S.-B."/>
            <person name="Maier U.G."/>
            <person name="McRose D."/>
            <person name="Mock T."/>
            <person name="Neilson J.A."/>
            <person name="Onodera N.T."/>
            <person name="Poole A.M."/>
            <person name="Pritham E.J."/>
            <person name="Richards T.A."/>
            <person name="Rocap G."/>
            <person name="Roy S.W."/>
            <person name="Sarai C."/>
            <person name="Schaack S."/>
            <person name="Shirato S."/>
            <person name="Slamovits C.H."/>
            <person name="Spencer D.F."/>
            <person name="Suzuki S."/>
            <person name="Worden A.Z."/>
            <person name="Zauner S."/>
            <person name="Barry K."/>
            <person name="Bell C."/>
            <person name="Bharti A.K."/>
            <person name="Crow J.A."/>
            <person name="Grimwood J."/>
            <person name="Kramer R."/>
            <person name="Lindquist E."/>
            <person name="Lucas S."/>
            <person name="Salamov A."/>
            <person name="McFadden G.I."/>
            <person name="Lane C.E."/>
            <person name="Keeling P.J."/>
            <person name="Gray M.W."/>
            <person name="Grigoriev I.V."/>
            <person name="Archibald J.M."/>
        </authorList>
    </citation>
    <scope>NUCLEOTIDE SEQUENCE</scope>
    <source>
        <strain evidence="9">CCMP2712</strain>
    </source>
</reference>
<dbReference type="EnsemblProtists" id="EKX44001">
    <property type="protein sequence ID" value="EKX44001"/>
    <property type="gene ID" value="GUITHDRAFT_87605"/>
</dbReference>
<evidence type="ECO:0000313" key="7">
    <source>
        <dbReference type="EMBL" id="EKX44001.1"/>
    </source>
</evidence>
<evidence type="ECO:0000313" key="8">
    <source>
        <dbReference type="EnsemblProtists" id="EKX44001"/>
    </source>
</evidence>
<keyword evidence="1" id="KW-0808">Transferase</keyword>
<sequence>MSEAGGGKLAEILAKKRAAREKAREEDNVSISRNASSNVDQNESEDDERRSLSHTSGSYEHSERSRTGGFVNMSLSQVEDLTRVAQGGLGILYQGIWRGTVVAVKKPVDPRVANDPALKEDFRREVEILSEIRHPNVVLLMGACLQGTGLCIVLEWCQGGSLYDVLHRRRVDMNNHQRVKIARGVACGLAFLHTASPAIIHRDLKTQNILLDETLSAPKLCDFGLAIRLSDSYVTNAQAGTPSYMAPELYRGEACSLASDVYAFGIVLSEIFSQELPFAALELSEIREKEGDGGWEAGGL</sequence>
<dbReference type="Proteomes" id="UP000011087">
    <property type="component" value="Unassembled WGS sequence"/>
</dbReference>
<keyword evidence="9" id="KW-1185">Reference proteome</keyword>
<evidence type="ECO:0000259" key="6">
    <source>
        <dbReference type="PROSITE" id="PS50011"/>
    </source>
</evidence>
<dbReference type="Gene3D" id="1.10.510.10">
    <property type="entry name" value="Transferase(Phosphotransferase) domain 1"/>
    <property type="match status" value="1"/>
</dbReference>
<organism evidence="7">
    <name type="scientific">Guillardia theta (strain CCMP2712)</name>
    <name type="common">Cryptophyte</name>
    <dbReference type="NCBI Taxonomy" id="905079"/>
    <lineage>
        <taxon>Eukaryota</taxon>
        <taxon>Cryptophyceae</taxon>
        <taxon>Pyrenomonadales</taxon>
        <taxon>Geminigeraceae</taxon>
        <taxon>Guillardia</taxon>
    </lineage>
</organism>
<feature type="region of interest" description="Disordered" evidence="5">
    <location>
        <begin position="1"/>
        <end position="66"/>
    </location>
</feature>
<keyword evidence="3" id="KW-0418">Kinase</keyword>
<dbReference type="InterPro" id="IPR001245">
    <property type="entry name" value="Ser-Thr/Tyr_kinase_cat_dom"/>
</dbReference>
<dbReference type="FunFam" id="3.30.200.20:FF:000180">
    <property type="entry name" value="serine/threonine-protein kinase STY46-like"/>
    <property type="match status" value="1"/>
</dbReference>
<dbReference type="InterPro" id="IPR011009">
    <property type="entry name" value="Kinase-like_dom_sf"/>
</dbReference>
<dbReference type="SMART" id="SM00220">
    <property type="entry name" value="S_TKc"/>
    <property type="match status" value="1"/>
</dbReference>
<dbReference type="GO" id="GO:0005524">
    <property type="term" value="F:ATP binding"/>
    <property type="evidence" value="ECO:0007669"/>
    <property type="project" value="UniProtKB-KW"/>
</dbReference>
<evidence type="ECO:0000256" key="3">
    <source>
        <dbReference type="ARBA" id="ARBA00022777"/>
    </source>
</evidence>
<keyword evidence="4" id="KW-0067">ATP-binding</keyword>
<evidence type="ECO:0000256" key="1">
    <source>
        <dbReference type="ARBA" id="ARBA00022679"/>
    </source>
</evidence>
<dbReference type="OrthoDB" id="39098at2759"/>
<gene>
    <name evidence="7" type="ORF">GUITHDRAFT_87605</name>
</gene>
<dbReference type="PROSITE" id="PS00108">
    <property type="entry name" value="PROTEIN_KINASE_ST"/>
    <property type="match status" value="1"/>
</dbReference>
<evidence type="ECO:0000256" key="5">
    <source>
        <dbReference type="SAM" id="MobiDB-lite"/>
    </source>
</evidence>
<dbReference type="HOGENOM" id="CLU_928883_0_0_1"/>
<dbReference type="InterPro" id="IPR008271">
    <property type="entry name" value="Ser/Thr_kinase_AS"/>
</dbReference>
<dbReference type="STRING" id="905079.L1J658"/>
<dbReference type="GO" id="GO:0004674">
    <property type="term" value="F:protein serine/threonine kinase activity"/>
    <property type="evidence" value="ECO:0007669"/>
    <property type="project" value="TreeGrafter"/>
</dbReference>
<accession>L1J658</accession>
<dbReference type="OMA" id="APELWEN"/>
<dbReference type="KEGG" id="gtt:GUITHDRAFT_87605"/>
<feature type="compositionally biased region" description="Polar residues" evidence="5">
    <location>
        <begin position="29"/>
        <end position="41"/>
    </location>
</feature>
<dbReference type="CDD" id="cd13999">
    <property type="entry name" value="STKc_MAP3K-like"/>
    <property type="match status" value="1"/>
</dbReference>
<dbReference type="RefSeq" id="XP_005830981.1">
    <property type="nucleotide sequence ID" value="XM_005830924.1"/>
</dbReference>
<protein>
    <recommendedName>
        <fullName evidence="6">Protein kinase domain-containing protein</fullName>
    </recommendedName>
</protein>
<dbReference type="PaxDb" id="55529-EKX44001"/>
<dbReference type="PANTHER" id="PTHR44329:SF289">
    <property type="entry name" value="SERINE_THREONINE-PROTEIN KINASE VIK"/>
    <property type="match status" value="1"/>
</dbReference>
<dbReference type="Pfam" id="PF07714">
    <property type="entry name" value="PK_Tyr_Ser-Thr"/>
    <property type="match status" value="1"/>
</dbReference>
<proteinExistence type="predicted"/>
<feature type="domain" description="Protein kinase" evidence="6">
    <location>
        <begin position="78"/>
        <end position="300"/>
    </location>
</feature>
<dbReference type="eggNOG" id="KOG0192">
    <property type="taxonomic scope" value="Eukaryota"/>
</dbReference>
<evidence type="ECO:0000313" key="9">
    <source>
        <dbReference type="Proteomes" id="UP000011087"/>
    </source>
</evidence>
<dbReference type="AlphaFoldDB" id="L1J658"/>
<dbReference type="InterPro" id="IPR000719">
    <property type="entry name" value="Prot_kinase_dom"/>
</dbReference>
<reference evidence="8" key="3">
    <citation type="submission" date="2016-03" db="UniProtKB">
        <authorList>
            <consortium name="EnsemblProtists"/>
        </authorList>
    </citation>
    <scope>IDENTIFICATION</scope>
</reference>
<keyword evidence="2" id="KW-0547">Nucleotide-binding</keyword>
<reference evidence="7 9" key="1">
    <citation type="journal article" date="2012" name="Nature">
        <title>Algal genomes reveal evolutionary mosaicism and the fate of nucleomorphs.</title>
        <authorList>
            <consortium name="DOE Joint Genome Institute"/>
            <person name="Curtis B.A."/>
            <person name="Tanifuji G."/>
            <person name="Burki F."/>
            <person name="Gruber A."/>
            <person name="Irimia M."/>
            <person name="Maruyama S."/>
            <person name="Arias M.C."/>
            <person name="Ball S.G."/>
            <person name="Gile G.H."/>
            <person name="Hirakawa Y."/>
            <person name="Hopkins J.F."/>
            <person name="Kuo A."/>
            <person name="Rensing S.A."/>
            <person name="Schmutz J."/>
            <person name="Symeonidi A."/>
            <person name="Elias M."/>
            <person name="Eveleigh R.J."/>
            <person name="Herman E.K."/>
            <person name="Klute M.J."/>
            <person name="Nakayama T."/>
            <person name="Obornik M."/>
            <person name="Reyes-Prieto A."/>
            <person name="Armbrust E.V."/>
            <person name="Aves S.J."/>
            <person name="Beiko R.G."/>
            <person name="Coutinho P."/>
            <person name="Dacks J.B."/>
            <person name="Durnford D.G."/>
            <person name="Fast N.M."/>
            <person name="Green B.R."/>
            <person name="Grisdale C.J."/>
            <person name="Hempel F."/>
            <person name="Henrissat B."/>
            <person name="Hoppner M.P."/>
            <person name="Ishida K."/>
            <person name="Kim E."/>
            <person name="Koreny L."/>
            <person name="Kroth P.G."/>
            <person name="Liu Y."/>
            <person name="Malik S.B."/>
            <person name="Maier U.G."/>
            <person name="McRose D."/>
            <person name="Mock T."/>
            <person name="Neilson J.A."/>
            <person name="Onodera N.T."/>
            <person name="Poole A.M."/>
            <person name="Pritham E.J."/>
            <person name="Richards T.A."/>
            <person name="Rocap G."/>
            <person name="Roy S.W."/>
            <person name="Sarai C."/>
            <person name="Schaack S."/>
            <person name="Shirato S."/>
            <person name="Slamovits C.H."/>
            <person name="Spencer D.F."/>
            <person name="Suzuki S."/>
            <person name="Worden A.Z."/>
            <person name="Zauner S."/>
            <person name="Barry K."/>
            <person name="Bell C."/>
            <person name="Bharti A.K."/>
            <person name="Crow J.A."/>
            <person name="Grimwood J."/>
            <person name="Kramer R."/>
            <person name="Lindquist E."/>
            <person name="Lucas S."/>
            <person name="Salamov A."/>
            <person name="McFadden G.I."/>
            <person name="Lane C.E."/>
            <person name="Keeling P.J."/>
            <person name="Gray M.W."/>
            <person name="Grigoriev I.V."/>
            <person name="Archibald J.M."/>
        </authorList>
    </citation>
    <scope>NUCLEOTIDE SEQUENCE</scope>
    <source>
        <strain evidence="7 9">CCMP2712</strain>
    </source>
</reference>
<evidence type="ECO:0000256" key="4">
    <source>
        <dbReference type="ARBA" id="ARBA00022840"/>
    </source>
</evidence>
<dbReference type="PROSITE" id="PS50011">
    <property type="entry name" value="PROTEIN_KINASE_DOM"/>
    <property type="match status" value="1"/>
</dbReference>
<dbReference type="InterPro" id="IPR051681">
    <property type="entry name" value="Ser/Thr_Kinases-Pseudokinases"/>
</dbReference>